<protein>
    <recommendedName>
        <fullName evidence="4">NADPH--hemoprotein reductase</fullName>
        <ecNumber evidence="4">1.6.2.4</ecNumber>
    </recommendedName>
</protein>
<comment type="caution">
    <text evidence="6">The sequence shown here is derived from an EMBL/GenBank/DDBJ whole genome shotgun (WGS) entry which is preliminary data.</text>
</comment>
<comment type="cofactor">
    <cofactor evidence="1">
        <name>FAD</name>
        <dbReference type="ChEBI" id="CHEBI:57692"/>
    </cofactor>
</comment>
<dbReference type="PANTHER" id="PTHR19384:SF17">
    <property type="entry name" value="NADPH--CYTOCHROME P450 REDUCTASE"/>
    <property type="match status" value="1"/>
</dbReference>
<evidence type="ECO:0000256" key="3">
    <source>
        <dbReference type="ARBA" id="ARBA00022827"/>
    </source>
</evidence>
<evidence type="ECO:0000256" key="4">
    <source>
        <dbReference type="ARBA" id="ARBA00023797"/>
    </source>
</evidence>
<dbReference type="Pfam" id="PF00667">
    <property type="entry name" value="FAD_binding_1"/>
    <property type="match status" value="1"/>
</dbReference>
<keyword evidence="7" id="KW-1185">Reference proteome</keyword>
<dbReference type="InterPro" id="IPR001709">
    <property type="entry name" value="Flavoprot_Pyr_Nucl_cyt_Rdtase"/>
</dbReference>
<dbReference type="InterPro" id="IPR003097">
    <property type="entry name" value="CysJ-like_FAD-binding"/>
</dbReference>
<evidence type="ECO:0000259" key="5">
    <source>
        <dbReference type="PROSITE" id="PS51384"/>
    </source>
</evidence>
<evidence type="ECO:0000313" key="7">
    <source>
        <dbReference type="Proteomes" id="UP001558632"/>
    </source>
</evidence>
<feature type="domain" description="FAD-binding FR-type" evidence="5">
    <location>
        <begin position="1"/>
        <end position="116"/>
    </location>
</feature>
<dbReference type="EMBL" id="JBEUSY010000376">
    <property type="protein sequence ID" value="KAL1235955.1"/>
    <property type="molecule type" value="Genomic_DNA"/>
</dbReference>
<dbReference type="PRINTS" id="PR00371">
    <property type="entry name" value="FPNCR"/>
</dbReference>
<gene>
    <name evidence="6" type="ORF">TSPI_03839</name>
</gene>
<dbReference type="SUPFAM" id="SSF52343">
    <property type="entry name" value="Ferredoxin reductase-like, C-terminal NADP-linked domain"/>
    <property type="match status" value="1"/>
</dbReference>
<keyword evidence="2" id="KW-0285">Flavoprotein</keyword>
<proteinExistence type="predicted"/>
<dbReference type="InterPro" id="IPR017938">
    <property type="entry name" value="Riboflavin_synthase-like_b-brl"/>
</dbReference>
<accession>A0ABR3KGV5</accession>
<name>A0ABR3KGV5_TRISP</name>
<dbReference type="InterPro" id="IPR017927">
    <property type="entry name" value="FAD-bd_FR_type"/>
</dbReference>
<evidence type="ECO:0000256" key="1">
    <source>
        <dbReference type="ARBA" id="ARBA00001974"/>
    </source>
</evidence>
<organism evidence="6 7">
    <name type="scientific">Trichinella spiralis</name>
    <name type="common">Trichina worm</name>
    <dbReference type="NCBI Taxonomy" id="6334"/>
    <lineage>
        <taxon>Eukaryota</taxon>
        <taxon>Metazoa</taxon>
        <taxon>Ecdysozoa</taxon>
        <taxon>Nematoda</taxon>
        <taxon>Enoplea</taxon>
        <taxon>Dorylaimia</taxon>
        <taxon>Trichinellida</taxon>
        <taxon>Trichinellidae</taxon>
        <taxon>Trichinella</taxon>
    </lineage>
</organism>
<dbReference type="SUPFAM" id="SSF63380">
    <property type="entry name" value="Riboflavin synthase domain-like"/>
    <property type="match status" value="1"/>
</dbReference>
<evidence type="ECO:0000313" key="6">
    <source>
        <dbReference type="EMBL" id="KAL1235955.1"/>
    </source>
</evidence>
<sequence>MVTMEEKSRRKYSEWVIHDHRTLLDILIELSSCRPPLDLLLELLPRLQPRFYSISSSPKVDPSLVSITVIVLKYTTPIGRPGKGVATNYLASKIAVENKPHPQVPIYIRRSQFRLPHSPSTPVVMIGPGTGIAPFRGFIQERAMLKQTGREVGPMILYFGCRKRKEDYLYGQELEAWLKDGTLSELHVAFSRDQPRKVYVQHLMLERKQSIWSLLQNGAFFYVCGDARNMARDVHSALMQIIAGEGDMNADEAAAYFKQLESQKRYQADVWST</sequence>
<dbReference type="InterPro" id="IPR039261">
    <property type="entry name" value="FNR_nucleotide-bd"/>
</dbReference>
<dbReference type="PANTHER" id="PTHR19384">
    <property type="entry name" value="NITRIC OXIDE SYNTHASE-RELATED"/>
    <property type="match status" value="1"/>
</dbReference>
<reference evidence="6 7" key="1">
    <citation type="submission" date="2024-07" db="EMBL/GenBank/DDBJ databases">
        <title>Enhanced genomic and transcriptomic resources for Trichinella pseudospiralis and T. spiralis underpin the discovery of pronounced molecular differences between stages and species.</title>
        <authorList>
            <person name="Pasi K.K."/>
            <person name="La Rosa G."/>
            <person name="Gomez-Morales M.A."/>
            <person name="Tosini F."/>
            <person name="Sumanam S."/>
            <person name="Young N.D."/>
            <person name="Chang B.C."/>
            <person name="Robin G.B."/>
        </authorList>
    </citation>
    <scope>NUCLEOTIDE SEQUENCE [LARGE SCALE GENOMIC DNA]</scope>
    <source>
        <strain evidence="6">ISS534</strain>
    </source>
</reference>
<dbReference type="Gene3D" id="3.40.50.80">
    <property type="entry name" value="Nucleotide-binding domain of ferredoxin-NADP reductase (FNR) module"/>
    <property type="match status" value="1"/>
</dbReference>
<keyword evidence="3" id="KW-0274">FAD</keyword>
<dbReference type="Pfam" id="PF00175">
    <property type="entry name" value="NAD_binding_1"/>
    <property type="match status" value="1"/>
</dbReference>
<dbReference type="InterPro" id="IPR001433">
    <property type="entry name" value="OxRdtase_FAD/NAD-bd"/>
</dbReference>
<dbReference type="PROSITE" id="PS51384">
    <property type="entry name" value="FAD_FR"/>
    <property type="match status" value="1"/>
</dbReference>
<dbReference type="EC" id="1.6.2.4" evidence="4"/>
<dbReference type="Gene3D" id="2.40.30.10">
    <property type="entry name" value="Translation factors"/>
    <property type="match status" value="1"/>
</dbReference>
<dbReference type="Proteomes" id="UP001558632">
    <property type="component" value="Unassembled WGS sequence"/>
</dbReference>
<evidence type="ECO:0000256" key="2">
    <source>
        <dbReference type="ARBA" id="ARBA00022630"/>
    </source>
</evidence>